<evidence type="ECO:0000313" key="3">
    <source>
        <dbReference type="EMBL" id="CAF0715064.1"/>
    </source>
</evidence>
<protein>
    <submittedName>
        <fullName evidence="3">Uncharacterized protein</fullName>
    </submittedName>
</protein>
<feature type="compositionally biased region" description="Polar residues" evidence="1">
    <location>
        <begin position="114"/>
        <end position="130"/>
    </location>
</feature>
<feature type="region of interest" description="Disordered" evidence="1">
    <location>
        <begin position="94"/>
        <end position="134"/>
    </location>
</feature>
<sequence>MIWREKTKKIDYYIDEDEKTKALQYKSGFCYNLINFFSKNLSFSSITLAIVNISLGVFYAVLEWYWIVVWFTFLGANIFLYIVLEIWKNNRKSSRRKSNNKDDDSDSDEEFSLSKASSTQQLKPGSNSDNIRMEPFRYTNPTRQSFKNQKISNVNANYSIDESISKDSNHRAQSDRLNYSQKINISYIGDGDYESELKYVTAKKSALKEKIESLTSSPISSIGIINQVNSPQQTPRNDYSYKNVKY</sequence>
<feature type="transmembrane region" description="Helical" evidence="2">
    <location>
        <begin position="67"/>
        <end position="87"/>
    </location>
</feature>
<feature type="transmembrane region" description="Helical" evidence="2">
    <location>
        <begin position="41"/>
        <end position="61"/>
    </location>
</feature>
<proteinExistence type="predicted"/>
<gene>
    <name evidence="3" type="ORF">OXX778_LOCUS1546</name>
</gene>
<evidence type="ECO:0000256" key="1">
    <source>
        <dbReference type="SAM" id="MobiDB-lite"/>
    </source>
</evidence>
<comment type="caution">
    <text evidence="3">The sequence shown here is derived from an EMBL/GenBank/DDBJ whole genome shotgun (WGS) entry which is preliminary data.</text>
</comment>
<accession>A0A813MA92</accession>
<evidence type="ECO:0000256" key="2">
    <source>
        <dbReference type="SAM" id="Phobius"/>
    </source>
</evidence>
<keyword evidence="2" id="KW-1133">Transmembrane helix</keyword>
<name>A0A813MA92_9BILA</name>
<organism evidence="3 4">
    <name type="scientific">Brachionus calyciflorus</name>
    <dbReference type="NCBI Taxonomy" id="104777"/>
    <lineage>
        <taxon>Eukaryota</taxon>
        <taxon>Metazoa</taxon>
        <taxon>Spiralia</taxon>
        <taxon>Gnathifera</taxon>
        <taxon>Rotifera</taxon>
        <taxon>Eurotatoria</taxon>
        <taxon>Monogononta</taxon>
        <taxon>Pseudotrocha</taxon>
        <taxon>Ploima</taxon>
        <taxon>Brachionidae</taxon>
        <taxon>Brachionus</taxon>
    </lineage>
</organism>
<evidence type="ECO:0000313" key="4">
    <source>
        <dbReference type="Proteomes" id="UP000663879"/>
    </source>
</evidence>
<keyword evidence="2" id="KW-0812">Transmembrane</keyword>
<dbReference type="EMBL" id="CAJNOC010000101">
    <property type="protein sequence ID" value="CAF0715064.1"/>
    <property type="molecule type" value="Genomic_DNA"/>
</dbReference>
<reference evidence="3" key="1">
    <citation type="submission" date="2021-02" db="EMBL/GenBank/DDBJ databases">
        <authorList>
            <person name="Nowell W R."/>
        </authorList>
    </citation>
    <scope>NUCLEOTIDE SEQUENCE</scope>
    <source>
        <strain evidence="3">Ploen Becks lab</strain>
    </source>
</reference>
<dbReference type="OrthoDB" id="10462979at2759"/>
<dbReference type="Proteomes" id="UP000663879">
    <property type="component" value="Unassembled WGS sequence"/>
</dbReference>
<keyword evidence="2" id="KW-0472">Membrane</keyword>
<dbReference type="AlphaFoldDB" id="A0A813MA92"/>
<keyword evidence="4" id="KW-1185">Reference proteome</keyword>